<protein>
    <submittedName>
        <fullName evidence="1">Uncharacterized protein</fullName>
    </submittedName>
</protein>
<organism evidence="1 2">
    <name type="scientific">Pluteus cervinus</name>
    <dbReference type="NCBI Taxonomy" id="181527"/>
    <lineage>
        <taxon>Eukaryota</taxon>
        <taxon>Fungi</taxon>
        <taxon>Dikarya</taxon>
        <taxon>Basidiomycota</taxon>
        <taxon>Agaricomycotina</taxon>
        <taxon>Agaricomycetes</taxon>
        <taxon>Agaricomycetidae</taxon>
        <taxon>Agaricales</taxon>
        <taxon>Pluteineae</taxon>
        <taxon>Pluteaceae</taxon>
        <taxon>Pluteus</taxon>
    </lineage>
</organism>
<accession>A0ACD3B888</accession>
<dbReference type="EMBL" id="ML208271">
    <property type="protein sequence ID" value="TFK74045.1"/>
    <property type="molecule type" value="Genomic_DNA"/>
</dbReference>
<proteinExistence type="predicted"/>
<name>A0ACD3B888_9AGAR</name>
<keyword evidence="2" id="KW-1185">Reference proteome</keyword>
<sequence length="394" mass="43958">MADAIDWNLLAAYGGLIALATGSIYTGSHGSLPVGPHYFSKNTSVKAEEHYEDIEVKERVTSDDAWLFPIMGSVVLFGMYTAFKYFGTEWINWFLGWYFAFTSVGSTWRASISFVRYLIGPTRWNQFDSTKLMLSKVIVASSCRTPTLILLPLSTWPSLYYTLSSTGRKSILLTNVLSLCFSFNALTIIKLDSFKTGVILLSALLIYDVFWVFKTDVMLSVATNMDLPIKLSWPKDLLYPGKGGYMMLGLGDIIVPGLFVALGLRYDFDRAQKKNPGQRSFSKPYFHTMLVAYVGGLVTTMVVLHVFKAAQPALLYLSPACIISLFLTAVVRGEFKDVWSWSDDPLEGGSKADASKPSKMDQARRHDDIQDNNNGHTSAVQTNGNDERSPLRNR</sequence>
<evidence type="ECO:0000313" key="2">
    <source>
        <dbReference type="Proteomes" id="UP000308600"/>
    </source>
</evidence>
<gene>
    <name evidence="1" type="ORF">BDN72DRAFT_813704</name>
</gene>
<dbReference type="Proteomes" id="UP000308600">
    <property type="component" value="Unassembled WGS sequence"/>
</dbReference>
<reference evidence="1 2" key="1">
    <citation type="journal article" date="2019" name="Nat. Ecol. Evol.">
        <title>Megaphylogeny resolves global patterns of mushroom evolution.</title>
        <authorList>
            <person name="Varga T."/>
            <person name="Krizsan K."/>
            <person name="Foldi C."/>
            <person name="Dima B."/>
            <person name="Sanchez-Garcia M."/>
            <person name="Sanchez-Ramirez S."/>
            <person name="Szollosi G.J."/>
            <person name="Szarkandi J.G."/>
            <person name="Papp V."/>
            <person name="Albert L."/>
            <person name="Andreopoulos W."/>
            <person name="Angelini C."/>
            <person name="Antonin V."/>
            <person name="Barry K.W."/>
            <person name="Bougher N.L."/>
            <person name="Buchanan P."/>
            <person name="Buyck B."/>
            <person name="Bense V."/>
            <person name="Catcheside P."/>
            <person name="Chovatia M."/>
            <person name="Cooper J."/>
            <person name="Damon W."/>
            <person name="Desjardin D."/>
            <person name="Finy P."/>
            <person name="Geml J."/>
            <person name="Haridas S."/>
            <person name="Hughes K."/>
            <person name="Justo A."/>
            <person name="Karasinski D."/>
            <person name="Kautmanova I."/>
            <person name="Kiss B."/>
            <person name="Kocsube S."/>
            <person name="Kotiranta H."/>
            <person name="LaButti K.M."/>
            <person name="Lechner B.E."/>
            <person name="Liimatainen K."/>
            <person name="Lipzen A."/>
            <person name="Lukacs Z."/>
            <person name="Mihaltcheva S."/>
            <person name="Morgado L.N."/>
            <person name="Niskanen T."/>
            <person name="Noordeloos M.E."/>
            <person name="Ohm R.A."/>
            <person name="Ortiz-Santana B."/>
            <person name="Ovrebo C."/>
            <person name="Racz N."/>
            <person name="Riley R."/>
            <person name="Savchenko A."/>
            <person name="Shiryaev A."/>
            <person name="Soop K."/>
            <person name="Spirin V."/>
            <person name="Szebenyi C."/>
            <person name="Tomsovsky M."/>
            <person name="Tulloss R.E."/>
            <person name="Uehling J."/>
            <person name="Grigoriev I.V."/>
            <person name="Vagvolgyi C."/>
            <person name="Papp T."/>
            <person name="Martin F.M."/>
            <person name="Miettinen O."/>
            <person name="Hibbett D.S."/>
            <person name="Nagy L.G."/>
        </authorList>
    </citation>
    <scope>NUCLEOTIDE SEQUENCE [LARGE SCALE GENOMIC DNA]</scope>
    <source>
        <strain evidence="1 2">NL-1719</strain>
    </source>
</reference>
<evidence type="ECO:0000313" key="1">
    <source>
        <dbReference type="EMBL" id="TFK74045.1"/>
    </source>
</evidence>